<feature type="region of interest" description="Disordered" evidence="3">
    <location>
        <begin position="249"/>
        <end position="317"/>
    </location>
</feature>
<keyword evidence="1 2" id="KW-0238">DNA-binding</keyword>
<feature type="compositionally biased region" description="Acidic residues" evidence="3">
    <location>
        <begin position="381"/>
        <end position="390"/>
    </location>
</feature>
<dbReference type="SUPFAM" id="SSF46689">
    <property type="entry name" value="Homeodomain-like"/>
    <property type="match status" value="1"/>
</dbReference>
<evidence type="ECO:0000256" key="2">
    <source>
        <dbReference type="RuleBase" id="RU000682"/>
    </source>
</evidence>
<keyword evidence="1 2" id="KW-0539">Nucleus</keyword>
<dbReference type="EMBL" id="JAZHXI010000018">
    <property type="protein sequence ID" value="KAL2061769.1"/>
    <property type="molecule type" value="Genomic_DNA"/>
</dbReference>
<dbReference type="Gene3D" id="1.10.10.60">
    <property type="entry name" value="Homeodomain-like"/>
    <property type="match status" value="1"/>
</dbReference>
<feature type="region of interest" description="Disordered" evidence="3">
    <location>
        <begin position="1"/>
        <end position="46"/>
    </location>
</feature>
<evidence type="ECO:0000313" key="6">
    <source>
        <dbReference type="Proteomes" id="UP001595075"/>
    </source>
</evidence>
<evidence type="ECO:0000259" key="4">
    <source>
        <dbReference type="PROSITE" id="PS50071"/>
    </source>
</evidence>
<accession>A0ABR4BVV9</accession>
<dbReference type="Pfam" id="PF00046">
    <property type="entry name" value="Homeodomain"/>
    <property type="match status" value="1"/>
</dbReference>
<sequence length="664" mass="72655">MFVAINANPPATVPRQSSSRSPLPAMDSDTTSPPPMDNPRIRPPSWTDAHKERFQEIITAIGSTVGTSGAPSSYAQLFDLASKKLGELGIIKSSTQCKDKWYRMANRAENETLFNFTRGRSRHGTFGDDKLEVEEPAEEALESSFAQDEDSLIVANGDEGMVDAAEGSGHRSTVRWDDRERDALIELVRTRRDLELKDSTQPVFNAGQVFNWASTELQHRYNIERTVSSCMIFWRRNIAGTRGFGTGNEATHLVPGSSSASKSTKPVEDTPSMTLRETPTKSKRLQNSLQEPRSPKQPKQPKQPKAEARASSPKLGRKFTTAQKEALAKEAENGLNPSPEVRARLVQELNLSGQQVSGYFGNARFKARKLNQTGPPKVESDLGEAADAEETSILSEAAPDSGVKTRKYSKRKRSTSMDSDDEPLLTPSVKPAPANVDSDASMGTEEKVYGSRPGMLKRKAPARDSSLPFLPPPSYEDSMLKASPNPYGSPRNPPHLSRSPLPTEPARSSSSRLSLEPTTMTGSSLRDTNTSLPGSHTPNTAPTSSTSAATTASNLLNLPHTADDQQMESILASKVNRIDEEMSVLLKRIDDHSIGIQDDEQIINDLDRQIQDFQARRAAVLAARQEKEASRAGYSNRCQVLGNRKSQIAKALRDLKAAFEDDAA</sequence>
<evidence type="ECO:0000313" key="5">
    <source>
        <dbReference type="EMBL" id="KAL2061769.1"/>
    </source>
</evidence>
<feature type="region of interest" description="Disordered" evidence="3">
    <location>
        <begin position="371"/>
        <end position="548"/>
    </location>
</feature>
<dbReference type="Proteomes" id="UP001595075">
    <property type="component" value="Unassembled WGS sequence"/>
</dbReference>
<organism evidence="5 6">
    <name type="scientific">Oculimacula yallundae</name>
    <dbReference type="NCBI Taxonomy" id="86028"/>
    <lineage>
        <taxon>Eukaryota</taxon>
        <taxon>Fungi</taxon>
        <taxon>Dikarya</taxon>
        <taxon>Ascomycota</taxon>
        <taxon>Pezizomycotina</taxon>
        <taxon>Leotiomycetes</taxon>
        <taxon>Helotiales</taxon>
        <taxon>Ploettnerulaceae</taxon>
        <taxon>Oculimacula</taxon>
    </lineage>
</organism>
<feature type="domain" description="Homeobox" evidence="4">
    <location>
        <begin position="310"/>
        <end position="370"/>
    </location>
</feature>
<keyword evidence="1 2" id="KW-0371">Homeobox</keyword>
<keyword evidence="6" id="KW-1185">Reference proteome</keyword>
<comment type="subcellular location">
    <subcellularLocation>
        <location evidence="1 2">Nucleus</location>
    </subcellularLocation>
</comment>
<evidence type="ECO:0000256" key="3">
    <source>
        <dbReference type="SAM" id="MobiDB-lite"/>
    </source>
</evidence>
<name>A0ABR4BVV9_9HELO</name>
<feature type="DNA-binding region" description="Homeobox" evidence="1">
    <location>
        <begin position="312"/>
        <end position="371"/>
    </location>
</feature>
<dbReference type="InterPro" id="IPR009057">
    <property type="entry name" value="Homeodomain-like_sf"/>
</dbReference>
<dbReference type="InterPro" id="IPR001356">
    <property type="entry name" value="HD"/>
</dbReference>
<feature type="compositionally biased region" description="Low complexity" evidence="3">
    <location>
        <begin position="537"/>
        <end position="548"/>
    </location>
</feature>
<protein>
    <recommendedName>
        <fullName evidence="4">Homeobox domain-containing protein</fullName>
    </recommendedName>
</protein>
<dbReference type="CDD" id="cd00086">
    <property type="entry name" value="homeodomain"/>
    <property type="match status" value="1"/>
</dbReference>
<dbReference type="SMART" id="SM00389">
    <property type="entry name" value="HOX"/>
    <property type="match status" value="1"/>
</dbReference>
<feature type="compositionally biased region" description="Basic residues" evidence="3">
    <location>
        <begin position="404"/>
        <end position="414"/>
    </location>
</feature>
<gene>
    <name evidence="5" type="ORF">VTL71DRAFT_7147</name>
</gene>
<evidence type="ECO:0000256" key="1">
    <source>
        <dbReference type="PROSITE-ProRule" id="PRU00108"/>
    </source>
</evidence>
<proteinExistence type="predicted"/>
<feature type="compositionally biased region" description="Polar residues" evidence="3">
    <location>
        <begin position="506"/>
        <end position="536"/>
    </location>
</feature>
<dbReference type="PROSITE" id="PS50071">
    <property type="entry name" value="HOMEOBOX_2"/>
    <property type="match status" value="1"/>
</dbReference>
<comment type="caution">
    <text evidence="5">The sequence shown here is derived from an EMBL/GenBank/DDBJ whole genome shotgun (WGS) entry which is preliminary data.</text>
</comment>
<reference evidence="5 6" key="1">
    <citation type="journal article" date="2024" name="Commun. Biol.">
        <title>Comparative genomic analysis of thermophilic fungi reveals convergent evolutionary adaptations and gene losses.</title>
        <authorList>
            <person name="Steindorff A.S."/>
            <person name="Aguilar-Pontes M.V."/>
            <person name="Robinson A.J."/>
            <person name="Andreopoulos B."/>
            <person name="LaButti K."/>
            <person name="Kuo A."/>
            <person name="Mondo S."/>
            <person name="Riley R."/>
            <person name="Otillar R."/>
            <person name="Haridas S."/>
            <person name="Lipzen A."/>
            <person name="Grimwood J."/>
            <person name="Schmutz J."/>
            <person name="Clum A."/>
            <person name="Reid I.D."/>
            <person name="Moisan M.C."/>
            <person name="Butler G."/>
            <person name="Nguyen T.T.M."/>
            <person name="Dewar K."/>
            <person name="Conant G."/>
            <person name="Drula E."/>
            <person name="Henrissat B."/>
            <person name="Hansel C."/>
            <person name="Singer S."/>
            <person name="Hutchinson M.I."/>
            <person name="de Vries R.P."/>
            <person name="Natvig D.O."/>
            <person name="Powell A.J."/>
            <person name="Tsang A."/>
            <person name="Grigoriev I.V."/>
        </authorList>
    </citation>
    <scope>NUCLEOTIDE SEQUENCE [LARGE SCALE GENOMIC DNA]</scope>
    <source>
        <strain evidence="5 6">CBS 494.80</strain>
    </source>
</reference>